<evidence type="ECO:0000313" key="3">
    <source>
        <dbReference type="EMBL" id="KAG6533450.1"/>
    </source>
</evidence>
<dbReference type="EMBL" id="JACMSC010000002">
    <property type="protein sequence ID" value="KAG6533450.1"/>
    <property type="molecule type" value="Genomic_DNA"/>
</dbReference>
<feature type="compositionally biased region" description="Polar residues" evidence="1">
    <location>
        <begin position="51"/>
        <end position="67"/>
    </location>
</feature>
<sequence length="805" mass="89418">MAQTQTPDELHQPKAQTKKTQSTPDKLRSRSSAAQQNGKGRGGIAKKETAKATSNSSPNYMKPTTCSDARKEPMQVSAQSPAPATVVKAKNHADHSNSKPSPSSSPSLPVAKYLKTLARKASLRPRRPSMKKIYETSVLSPRRKVSRATCSSTMKESKFPSVSEVNPGNKVAELTSAVKVCPFNYCSLHGRRHQHLQPLRRLPSARRRSFRTQRRSVKLKRVSSIRRGSFNKGGRNMNSGKMRSIQGSKIAPVIEETNYYFLNEIYKDEFDREISKFLESLEPSEDDTEFSEEEIENFEGAGVYIEIPEIYARISVGGESLEQTSDISSGDACAVGSILAAESEKEPHFCFDDLSGHGELFIKARELHEFKEMEVRSGERVKCESNDLEESELDNTNPRIEDGDEDIGDCKEEDVVVSGIAVQHGLEESKLVIGDGSHTSKGHSFVAENGDGDNAADIVACFESEKAQEESELSTDVTSPHHIIFSIVADDAERGDDNAEETDESGSDELEEKNISSESQSIEQVLEDESTSEQNRSVAADDQGSESSNVSHGNKSEQDGFGTDDEDDDNSNKSNGGEDDRTEQSKLAAAEEWPENKEPEISSGYENPDSSLKLTEEDEVRDGRFIEYQGFWDSNFIDLSEDIYSEDDQTSERDQTEHKDVSDGTIFAAICTQNGMITNSEGARCNPSPKLSNKHMARRRSVKWKKGIEMEVLRLINPRAPRFLPLEPDPADEMVDLRHQQRDERKSSETWMIDNALQKAVRKLTPARSKKVALLVEAFETVMSVPIHDFTLKSPTSDLGRPVQA</sequence>
<proteinExistence type="predicted"/>
<feature type="region of interest" description="Disordered" evidence="1">
    <location>
        <begin position="381"/>
        <end position="407"/>
    </location>
</feature>
<dbReference type="SMART" id="SM01054">
    <property type="entry name" value="CaM_binding"/>
    <property type="match status" value="1"/>
</dbReference>
<dbReference type="AlphaFoldDB" id="A0A8J5I169"/>
<dbReference type="InterPro" id="IPR044681">
    <property type="entry name" value="PICBP-like"/>
</dbReference>
<name>A0A8J5I169_ZINOF</name>
<reference evidence="3 4" key="1">
    <citation type="submission" date="2020-08" db="EMBL/GenBank/DDBJ databases">
        <title>Plant Genome Project.</title>
        <authorList>
            <person name="Zhang R.-G."/>
        </authorList>
    </citation>
    <scope>NUCLEOTIDE SEQUENCE [LARGE SCALE GENOMIC DNA]</scope>
    <source>
        <tissue evidence="3">Rhizome</tissue>
    </source>
</reference>
<dbReference type="GO" id="GO:0005516">
    <property type="term" value="F:calmodulin binding"/>
    <property type="evidence" value="ECO:0007669"/>
    <property type="project" value="InterPro"/>
</dbReference>
<feature type="region of interest" description="Disordered" evidence="1">
    <location>
        <begin position="488"/>
        <end position="616"/>
    </location>
</feature>
<dbReference type="InterPro" id="IPR012417">
    <property type="entry name" value="CaM-bd_dom_pln"/>
</dbReference>
<feature type="region of interest" description="Disordered" evidence="1">
    <location>
        <begin position="1"/>
        <end position="109"/>
    </location>
</feature>
<protein>
    <recommendedName>
        <fullName evidence="2">Calmodulin-binding domain-containing protein</fullName>
    </recommendedName>
</protein>
<feature type="compositionally biased region" description="Polar residues" evidence="1">
    <location>
        <begin position="14"/>
        <end position="38"/>
    </location>
</feature>
<evidence type="ECO:0000313" key="4">
    <source>
        <dbReference type="Proteomes" id="UP000734854"/>
    </source>
</evidence>
<feature type="compositionally biased region" description="Acidic residues" evidence="1">
    <location>
        <begin position="498"/>
        <end position="511"/>
    </location>
</feature>
<dbReference type="Proteomes" id="UP000734854">
    <property type="component" value="Unassembled WGS sequence"/>
</dbReference>
<dbReference type="PANTHER" id="PTHR33923:SF2">
    <property type="entry name" value="CALMODULIN-BINDING PROTEIN-RELATED"/>
    <property type="match status" value="1"/>
</dbReference>
<keyword evidence="4" id="KW-1185">Reference proteome</keyword>
<comment type="caution">
    <text evidence="3">The sequence shown here is derived from an EMBL/GenBank/DDBJ whole genome shotgun (WGS) entry which is preliminary data.</text>
</comment>
<feature type="compositionally biased region" description="Polar residues" evidence="1">
    <location>
        <begin position="604"/>
        <end position="613"/>
    </location>
</feature>
<feature type="domain" description="Calmodulin-binding" evidence="2">
    <location>
        <begin position="679"/>
        <end position="784"/>
    </location>
</feature>
<accession>A0A8J5I169</accession>
<dbReference type="PANTHER" id="PTHR33923">
    <property type="entry name" value="CALMODULIN-BINDING PROTEIN-RELATED"/>
    <property type="match status" value="1"/>
</dbReference>
<organism evidence="3 4">
    <name type="scientific">Zingiber officinale</name>
    <name type="common">Ginger</name>
    <name type="synonym">Amomum zingiber</name>
    <dbReference type="NCBI Taxonomy" id="94328"/>
    <lineage>
        <taxon>Eukaryota</taxon>
        <taxon>Viridiplantae</taxon>
        <taxon>Streptophyta</taxon>
        <taxon>Embryophyta</taxon>
        <taxon>Tracheophyta</taxon>
        <taxon>Spermatophyta</taxon>
        <taxon>Magnoliopsida</taxon>
        <taxon>Liliopsida</taxon>
        <taxon>Zingiberales</taxon>
        <taxon>Zingiberaceae</taxon>
        <taxon>Zingiber</taxon>
    </lineage>
</organism>
<feature type="compositionally biased region" description="Low complexity" evidence="1">
    <location>
        <begin position="98"/>
        <end position="109"/>
    </location>
</feature>
<evidence type="ECO:0000259" key="2">
    <source>
        <dbReference type="SMART" id="SM01054"/>
    </source>
</evidence>
<gene>
    <name evidence="3" type="ORF">ZIOFF_007319</name>
</gene>
<dbReference type="Pfam" id="PF07839">
    <property type="entry name" value="CaM_binding"/>
    <property type="match status" value="1"/>
</dbReference>
<evidence type="ECO:0000256" key="1">
    <source>
        <dbReference type="SAM" id="MobiDB-lite"/>
    </source>
</evidence>